<dbReference type="InterPro" id="IPR023458">
    <property type="entry name" value="Met-tRNA_ligase_1"/>
</dbReference>
<dbReference type="Proteomes" id="UP000254848">
    <property type="component" value="Unassembled WGS sequence"/>
</dbReference>
<evidence type="ECO:0000256" key="2">
    <source>
        <dbReference type="ARBA" id="ARBA00004496"/>
    </source>
</evidence>
<dbReference type="CDD" id="cd00814">
    <property type="entry name" value="MetRS_core"/>
    <property type="match status" value="1"/>
</dbReference>
<gene>
    <name evidence="16" type="primary">metG</name>
    <name evidence="18" type="ORF">C8D90_101113</name>
</gene>
<dbReference type="PRINTS" id="PR01041">
    <property type="entry name" value="TRNASYNTHMET"/>
</dbReference>
<feature type="binding site" evidence="16">
    <location>
        <position position="151"/>
    </location>
    <ligand>
        <name>Zn(2+)</name>
        <dbReference type="ChEBI" id="CHEBI:29105"/>
    </ligand>
</feature>
<dbReference type="PANTHER" id="PTHR45765">
    <property type="entry name" value="METHIONINE--TRNA LIGASE"/>
    <property type="match status" value="1"/>
</dbReference>
<dbReference type="NCBIfam" id="TIGR00398">
    <property type="entry name" value="metG"/>
    <property type="match status" value="1"/>
</dbReference>
<dbReference type="EMBL" id="QRAP01000001">
    <property type="protein sequence ID" value="RDK96683.1"/>
    <property type="molecule type" value="Genomic_DNA"/>
</dbReference>
<dbReference type="GO" id="GO:0005524">
    <property type="term" value="F:ATP binding"/>
    <property type="evidence" value="ECO:0007669"/>
    <property type="project" value="UniProtKB-UniRule"/>
</dbReference>
<dbReference type="InterPro" id="IPR014758">
    <property type="entry name" value="Met-tRNA_synth"/>
</dbReference>
<evidence type="ECO:0000256" key="5">
    <source>
        <dbReference type="ARBA" id="ARBA00022490"/>
    </source>
</evidence>
<keyword evidence="9 16" id="KW-0547">Nucleotide-binding</keyword>
<sequence length="682" mass="76362">MTSDTSAAGARKILVTCALPYANGSIHLGHMLEHIQADVWVRYQRMRGNEVHFICADDAHGTPIMLKAQQMGVAPEQMIAEVSLEHQKDFADFNISFDNYHSTHSEESRELSELIYDRLKENGFIKNRTISQLYDPEKGMFLPDRFVKGTCPRCKSPDQYGDNCEVCGATYSPTELINPKSVVSGATPIMRESEHFFFDLPSFSGMLQAWTRSGALQEQVANKMQEWFDAGLQQWDITRDAPYFGFEIPNAPGKYFYVWLDAPIGYMSSFQNLCAKRPGLSFDEYWQKDSTAELYHFIGKDIVYFHSLFWPAMLEGSQFRKPSNIYVHGYVTVNGAKMSKSRGTFIQARNYLDHLDADCLRYYYSAKLSSRIDDIDLNLEDFVQRVNADIVNKVVNLASRNAGFINKRFGGKLADTLADPALYQTFTDAAQEIAQAYEQREFGKAIREIMALADLANRYVDEQAPWVVAKEEGRDADLQAICSMGINLFRVLMTYLKPVLPSLTERSEAFLNTTLTWDGIQQPLLGHGISAFKALFNRIEMATVETMVEKGKQAMAAASAKPVSGPLADDPIQDVISFDDFAKVDMRIALIKSAEFVEGSDKLLKLQLDLGGETRQVFSGIRSAYPDPKALEGRLTVMVANLAPRKMRFGMSEGMVMAAGPGGKDIFLLSPDSGAQPGMQVK</sequence>
<evidence type="ECO:0000256" key="10">
    <source>
        <dbReference type="ARBA" id="ARBA00022833"/>
    </source>
</evidence>
<dbReference type="Pfam" id="PF09334">
    <property type="entry name" value="tRNA-synt_1g"/>
    <property type="match status" value="1"/>
</dbReference>
<dbReference type="InterPro" id="IPR014729">
    <property type="entry name" value="Rossmann-like_a/b/a_fold"/>
</dbReference>
<dbReference type="InterPro" id="IPR029038">
    <property type="entry name" value="MetRS_Zn"/>
</dbReference>
<dbReference type="InterPro" id="IPR002547">
    <property type="entry name" value="tRNA-bd_dom"/>
</dbReference>
<keyword evidence="8 16" id="KW-0479">Metal-binding</keyword>
<evidence type="ECO:0000256" key="15">
    <source>
        <dbReference type="ARBA" id="ARBA00047364"/>
    </source>
</evidence>
<evidence type="ECO:0000256" key="6">
    <source>
        <dbReference type="ARBA" id="ARBA00022555"/>
    </source>
</evidence>
<protein>
    <recommendedName>
        <fullName evidence="16">Methionine--tRNA ligase</fullName>
        <ecNumber evidence="16">6.1.1.10</ecNumber>
    </recommendedName>
    <alternativeName>
        <fullName evidence="16">Methionyl-tRNA synthetase</fullName>
        <shortName evidence="16">MetRS</shortName>
    </alternativeName>
</protein>
<feature type="domain" description="TRNA-binding" evidence="17">
    <location>
        <begin position="580"/>
        <end position="682"/>
    </location>
</feature>
<dbReference type="PANTHER" id="PTHR45765:SF1">
    <property type="entry name" value="METHIONINE--TRNA LIGASE, CYTOPLASMIC"/>
    <property type="match status" value="1"/>
</dbReference>
<dbReference type="HAMAP" id="MF_00098">
    <property type="entry name" value="Met_tRNA_synth_type1"/>
    <property type="match status" value="1"/>
</dbReference>
<feature type="binding site" evidence="16">
    <location>
        <position position="164"/>
    </location>
    <ligand>
        <name>Zn(2+)</name>
        <dbReference type="ChEBI" id="CHEBI:29105"/>
    </ligand>
</feature>
<comment type="similarity">
    <text evidence="3 16">Belongs to the class-I aminoacyl-tRNA synthetase family. MetG type 1 subfamily.</text>
</comment>
<dbReference type="InterPro" id="IPR001412">
    <property type="entry name" value="aa-tRNA-synth_I_CS"/>
</dbReference>
<dbReference type="SUPFAM" id="SSF52374">
    <property type="entry name" value="Nucleotidylyl transferase"/>
    <property type="match status" value="1"/>
</dbReference>
<keyword evidence="5 16" id="KW-0963">Cytoplasm</keyword>
<dbReference type="InterPro" id="IPR041872">
    <property type="entry name" value="Anticodon_Met"/>
</dbReference>
<evidence type="ECO:0000313" key="18">
    <source>
        <dbReference type="EMBL" id="RDK96683.1"/>
    </source>
</evidence>
<evidence type="ECO:0000256" key="11">
    <source>
        <dbReference type="ARBA" id="ARBA00022840"/>
    </source>
</evidence>
<keyword evidence="12 16" id="KW-0694">RNA-binding</keyword>
<feature type="binding site" evidence="16">
    <location>
        <position position="154"/>
    </location>
    <ligand>
        <name>Zn(2+)</name>
        <dbReference type="ChEBI" id="CHEBI:29105"/>
    </ligand>
</feature>
<dbReference type="PROSITE" id="PS50886">
    <property type="entry name" value="TRBD"/>
    <property type="match status" value="1"/>
</dbReference>
<keyword evidence="10 16" id="KW-0862">Zinc</keyword>
<evidence type="ECO:0000256" key="1">
    <source>
        <dbReference type="ARBA" id="ARBA00003314"/>
    </source>
</evidence>
<evidence type="ECO:0000256" key="4">
    <source>
        <dbReference type="ARBA" id="ARBA00011738"/>
    </source>
</evidence>
<keyword evidence="11 16" id="KW-0067">ATP-binding</keyword>
<evidence type="ECO:0000256" key="7">
    <source>
        <dbReference type="ARBA" id="ARBA00022598"/>
    </source>
</evidence>
<dbReference type="SUPFAM" id="SSF50249">
    <property type="entry name" value="Nucleic acid-binding proteins"/>
    <property type="match status" value="1"/>
</dbReference>
<dbReference type="OrthoDB" id="9810191at2"/>
<dbReference type="Gene3D" id="3.40.50.620">
    <property type="entry name" value="HUPs"/>
    <property type="match status" value="1"/>
</dbReference>
<proteinExistence type="inferred from homology"/>
<dbReference type="Gene3D" id="2.40.50.140">
    <property type="entry name" value="Nucleic acid-binding proteins"/>
    <property type="match status" value="1"/>
</dbReference>
<evidence type="ECO:0000256" key="16">
    <source>
        <dbReference type="HAMAP-Rule" id="MF_00098"/>
    </source>
</evidence>
<dbReference type="CDD" id="cd07957">
    <property type="entry name" value="Anticodon_Ia_Met"/>
    <property type="match status" value="1"/>
</dbReference>
<comment type="subunit">
    <text evidence="4 16">Homodimer.</text>
</comment>
<dbReference type="AlphaFoldDB" id="A0A370R2N5"/>
<dbReference type="FunFam" id="1.10.730.10:FF:000005">
    <property type="entry name" value="Methionine--tRNA ligase"/>
    <property type="match status" value="1"/>
</dbReference>
<comment type="cofactor">
    <cofactor evidence="16">
        <name>Zn(2+)</name>
        <dbReference type="ChEBI" id="CHEBI:29105"/>
    </cofactor>
    <text evidence="16">Binds 1 zinc ion per subunit.</text>
</comment>
<comment type="subcellular location">
    <subcellularLocation>
        <location evidence="2 16">Cytoplasm</location>
    </subcellularLocation>
</comment>
<evidence type="ECO:0000256" key="9">
    <source>
        <dbReference type="ARBA" id="ARBA00022741"/>
    </source>
</evidence>
<dbReference type="PROSITE" id="PS00178">
    <property type="entry name" value="AA_TRNA_LIGASE_I"/>
    <property type="match status" value="1"/>
</dbReference>
<dbReference type="GO" id="GO:0046872">
    <property type="term" value="F:metal ion binding"/>
    <property type="evidence" value="ECO:0007669"/>
    <property type="project" value="UniProtKB-KW"/>
</dbReference>
<evidence type="ECO:0000313" key="19">
    <source>
        <dbReference type="Proteomes" id="UP000254848"/>
    </source>
</evidence>
<dbReference type="InterPro" id="IPR012340">
    <property type="entry name" value="NA-bd_OB-fold"/>
</dbReference>
<keyword evidence="14 16" id="KW-0030">Aminoacyl-tRNA synthetase</keyword>
<keyword evidence="7 16" id="KW-0436">Ligase</keyword>
<dbReference type="NCBIfam" id="NF001100">
    <property type="entry name" value="PRK00133.1"/>
    <property type="match status" value="1"/>
</dbReference>
<dbReference type="SUPFAM" id="SSF57770">
    <property type="entry name" value="Methionyl-tRNA synthetase (MetRS), Zn-domain"/>
    <property type="match status" value="1"/>
</dbReference>
<dbReference type="GO" id="GO:0005829">
    <property type="term" value="C:cytosol"/>
    <property type="evidence" value="ECO:0007669"/>
    <property type="project" value="TreeGrafter"/>
</dbReference>
<feature type="binding site" evidence="16">
    <location>
        <position position="167"/>
    </location>
    <ligand>
        <name>Zn(2+)</name>
        <dbReference type="ChEBI" id="CHEBI:29105"/>
    </ligand>
</feature>
<dbReference type="GO" id="GO:0006431">
    <property type="term" value="P:methionyl-tRNA aminoacylation"/>
    <property type="evidence" value="ECO:0007669"/>
    <property type="project" value="UniProtKB-UniRule"/>
</dbReference>
<dbReference type="InterPro" id="IPR015413">
    <property type="entry name" value="Methionyl/Leucyl_tRNA_Synth"/>
</dbReference>
<dbReference type="GO" id="GO:0000049">
    <property type="term" value="F:tRNA binding"/>
    <property type="evidence" value="ECO:0007669"/>
    <property type="project" value="UniProtKB-UniRule"/>
</dbReference>
<dbReference type="Gene3D" id="2.20.28.20">
    <property type="entry name" value="Methionyl-tRNA synthetase, Zn-domain"/>
    <property type="match status" value="1"/>
</dbReference>
<dbReference type="Gene3D" id="1.10.730.10">
    <property type="entry name" value="Isoleucyl-tRNA Synthetase, Domain 1"/>
    <property type="match status" value="1"/>
</dbReference>
<name>A0A370R2N5_9GAMM</name>
<keyword evidence="19" id="KW-1185">Reference proteome</keyword>
<comment type="caution">
    <text evidence="18">The sequence shown here is derived from an EMBL/GenBank/DDBJ whole genome shotgun (WGS) entry which is preliminary data.</text>
</comment>
<dbReference type="FunFam" id="2.20.28.20:FF:000001">
    <property type="entry name" value="Methionine--tRNA ligase"/>
    <property type="match status" value="1"/>
</dbReference>
<accession>A0A370R2N5</accession>
<dbReference type="Pfam" id="PF01588">
    <property type="entry name" value="tRNA_bind"/>
    <property type="match status" value="1"/>
</dbReference>
<dbReference type="InterPro" id="IPR009080">
    <property type="entry name" value="tRNAsynth_Ia_anticodon-bd"/>
</dbReference>
<dbReference type="GO" id="GO:0004825">
    <property type="term" value="F:methionine-tRNA ligase activity"/>
    <property type="evidence" value="ECO:0007669"/>
    <property type="project" value="UniProtKB-UniRule"/>
</dbReference>
<dbReference type="InterPro" id="IPR033911">
    <property type="entry name" value="MetRS_core"/>
</dbReference>
<evidence type="ECO:0000256" key="12">
    <source>
        <dbReference type="ARBA" id="ARBA00022884"/>
    </source>
</evidence>
<feature type="short sequence motif" description="'KMSKS' region" evidence="16">
    <location>
        <begin position="337"/>
        <end position="341"/>
    </location>
</feature>
<dbReference type="NCBIfam" id="TIGR00399">
    <property type="entry name" value="metG_C_term"/>
    <property type="match status" value="1"/>
</dbReference>
<dbReference type="CDD" id="cd02800">
    <property type="entry name" value="tRNA_bind_EcMetRS_like"/>
    <property type="match status" value="1"/>
</dbReference>
<dbReference type="Pfam" id="PF19303">
    <property type="entry name" value="Anticodon_3"/>
    <property type="match status" value="1"/>
</dbReference>
<organism evidence="18 19">
    <name type="scientific">Enterobacillus tribolii</name>
    <dbReference type="NCBI Taxonomy" id="1487935"/>
    <lineage>
        <taxon>Bacteria</taxon>
        <taxon>Pseudomonadati</taxon>
        <taxon>Pseudomonadota</taxon>
        <taxon>Gammaproteobacteria</taxon>
        <taxon>Enterobacterales</taxon>
        <taxon>Hafniaceae</taxon>
        <taxon>Enterobacillus</taxon>
    </lineage>
</organism>
<dbReference type="EC" id="6.1.1.10" evidence="16"/>
<feature type="binding site" evidence="16">
    <location>
        <position position="340"/>
    </location>
    <ligand>
        <name>ATP</name>
        <dbReference type="ChEBI" id="CHEBI:30616"/>
    </ligand>
</feature>
<evidence type="ECO:0000256" key="14">
    <source>
        <dbReference type="ARBA" id="ARBA00023146"/>
    </source>
</evidence>
<dbReference type="SUPFAM" id="SSF47323">
    <property type="entry name" value="Anticodon-binding domain of a subclass of class I aminoacyl-tRNA synthetases"/>
    <property type="match status" value="1"/>
</dbReference>
<dbReference type="InterPro" id="IPR004495">
    <property type="entry name" value="Met-tRNA-synth_bsu_C"/>
</dbReference>
<evidence type="ECO:0000259" key="17">
    <source>
        <dbReference type="PROSITE" id="PS50886"/>
    </source>
</evidence>
<evidence type="ECO:0000256" key="13">
    <source>
        <dbReference type="ARBA" id="ARBA00022917"/>
    </source>
</evidence>
<keyword evidence="6 16" id="KW-0820">tRNA-binding</keyword>
<reference evidence="18 19" key="1">
    <citation type="submission" date="2018-07" db="EMBL/GenBank/DDBJ databases">
        <title>Genomic Encyclopedia of Type Strains, Phase IV (KMG-IV): sequencing the most valuable type-strain genomes for metagenomic binning, comparative biology and taxonomic classification.</title>
        <authorList>
            <person name="Goeker M."/>
        </authorList>
    </citation>
    <scope>NUCLEOTIDE SEQUENCE [LARGE SCALE GENOMIC DNA]</scope>
    <source>
        <strain evidence="18 19">DSM 103736</strain>
    </source>
</reference>
<evidence type="ECO:0000256" key="8">
    <source>
        <dbReference type="ARBA" id="ARBA00022723"/>
    </source>
</evidence>
<keyword evidence="13 16" id="KW-0648">Protein biosynthesis</keyword>
<comment type="function">
    <text evidence="1 16">Is required not only for elongation of protein synthesis but also for the initiation of all mRNA translation through initiator tRNA(fMet) aminoacylation.</text>
</comment>
<evidence type="ECO:0000256" key="3">
    <source>
        <dbReference type="ARBA" id="ARBA00008258"/>
    </source>
</evidence>
<feature type="short sequence motif" description="'HIGH' region" evidence="16">
    <location>
        <begin position="20"/>
        <end position="30"/>
    </location>
</feature>
<comment type="catalytic activity">
    <reaction evidence="15 16">
        <text>tRNA(Met) + L-methionine + ATP = L-methionyl-tRNA(Met) + AMP + diphosphate</text>
        <dbReference type="Rhea" id="RHEA:13481"/>
        <dbReference type="Rhea" id="RHEA-COMP:9667"/>
        <dbReference type="Rhea" id="RHEA-COMP:9698"/>
        <dbReference type="ChEBI" id="CHEBI:30616"/>
        <dbReference type="ChEBI" id="CHEBI:33019"/>
        <dbReference type="ChEBI" id="CHEBI:57844"/>
        <dbReference type="ChEBI" id="CHEBI:78442"/>
        <dbReference type="ChEBI" id="CHEBI:78530"/>
        <dbReference type="ChEBI" id="CHEBI:456215"/>
        <dbReference type="EC" id="6.1.1.10"/>
    </reaction>
</comment>
<dbReference type="RefSeq" id="WP_115456481.1">
    <property type="nucleotide sequence ID" value="NZ_QRAP01000001.1"/>
</dbReference>
<dbReference type="FunFam" id="2.40.50.140:FF:000042">
    <property type="entry name" value="Methionine--tRNA ligase"/>
    <property type="match status" value="1"/>
</dbReference>